<gene>
    <name evidence="5" type="ORF">JAAARDRAFT_128691</name>
</gene>
<comment type="function">
    <text evidence="3">Plays an essential role in the assembly of succinate dehydrogenase (SDH), an enzyme complex (also referred to as respiratory complex II) that is a component of both the tricarboxylic acid (TCA) cycle and the mitochondrial electron transport chain, and which couples the oxidation of succinate to fumarate with the reduction of ubiquinone (coenzyme Q) to ubiquinol. Required for flavinylation (covalent attachment of FAD) of the flavoprotein subunit of the SDH catalytic dimer.</text>
</comment>
<evidence type="ECO:0000256" key="4">
    <source>
        <dbReference type="SAM" id="MobiDB-lite"/>
    </source>
</evidence>
<keyword evidence="2 3" id="KW-0143">Chaperone</keyword>
<dbReference type="SUPFAM" id="SSF109910">
    <property type="entry name" value="YgfY-like"/>
    <property type="match status" value="1"/>
</dbReference>
<dbReference type="OrthoDB" id="284292at2759"/>
<sequence length="158" mass="18188">MLALNARRFARPTFIRCLSTTRPVRGDPWVLPNTPEHIAQTEAASQSQSTQSVIPPLPRPNEKADTLRARLLYQVRKRGTLETDLLLSTFATKDKLASMEETELKEFDKLLDEPDWDIYYWSTGKRTPPERWASSSILGKLRVHARNEGKEVRRMPDL</sequence>
<dbReference type="EMBL" id="KL197717">
    <property type="protein sequence ID" value="KDQ58788.1"/>
    <property type="molecule type" value="Genomic_DNA"/>
</dbReference>
<feature type="compositionally biased region" description="Low complexity" evidence="4">
    <location>
        <begin position="40"/>
        <end position="52"/>
    </location>
</feature>
<evidence type="ECO:0000256" key="3">
    <source>
        <dbReference type="HAMAP-Rule" id="MF_03057"/>
    </source>
</evidence>
<dbReference type="Proteomes" id="UP000027265">
    <property type="component" value="Unassembled WGS sequence"/>
</dbReference>
<comment type="similarity">
    <text evidence="3">Belongs to the SDHAF2 family.</text>
</comment>
<dbReference type="AlphaFoldDB" id="A0A067PVD6"/>
<dbReference type="GO" id="GO:0006099">
    <property type="term" value="P:tricarboxylic acid cycle"/>
    <property type="evidence" value="ECO:0007669"/>
    <property type="project" value="TreeGrafter"/>
</dbReference>
<dbReference type="GO" id="GO:0005759">
    <property type="term" value="C:mitochondrial matrix"/>
    <property type="evidence" value="ECO:0007669"/>
    <property type="project" value="UniProtKB-SubCell"/>
</dbReference>
<keyword evidence="6" id="KW-1185">Reference proteome</keyword>
<dbReference type="HAMAP" id="MF_03057">
    <property type="entry name" value="SDHAF2"/>
    <property type="match status" value="1"/>
</dbReference>
<feature type="region of interest" description="Disordered" evidence="4">
    <location>
        <begin position="40"/>
        <end position="62"/>
    </location>
</feature>
<proteinExistence type="inferred from homology"/>
<name>A0A067PVD6_9AGAM</name>
<comment type="subcellular location">
    <subcellularLocation>
        <location evidence="3">Mitochondrion matrix</location>
    </subcellularLocation>
</comment>
<organism evidence="5 6">
    <name type="scientific">Jaapia argillacea MUCL 33604</name>
    <dbReference type="NCBI Taxonomy" id="933084"/>
    <lineage>
        <taxon>Eukaryota</taxon>
        <taxon>Fungi</taxon>
        <taxon>Dikarya</taxon>
        <taxon>Basidiomycota</taxon>
        <taxon>Agaricomycotina</taxon>
        <taxon>Agaricomycetes</taxon>
        <taxon>Agaricomycetidae</taxon>
        <taxon>Jaapiales</taxon>
        <taxon>Jaapiaceae</taxon>
        <taxon>Jaapia</taxon>
    </lineage>
</organism>
<dbReference type="HOGENOM" id="CLU_103054_0_0_1"/>
<dbReference type="STRING" id="933084.A0A067PVD6"/>
<dbReference type="GO" id="GO:0006121">
    <property type="term" value="P:mitochondrial electron transport, succinate to ubiquinone"/>
    <property type="evidence" value="ECO:0007669"/>
    <property type="project" value="UniProtKB-UniRule"/>
</dbReference>
<protein>
    <recommendedName>
        <fullName evidence="3">Succinate dehydrogenase assembly factor 2, mitochondrial</fullName>
        <shortName evidence="3">SDH assembly factor 2</shortName>
        <shortName evidence="3">SDHAF2</shortName>
    </recommendedName>
</protein>
<evidence type="ECO:0000256" key="2">
    <source>
        <dbReference type="ARBA" id="ARBA00023186"/>
    </source>
</evidence>
<dbReference type="Gene3D" id="1.10.150.250">
    <property type="entry name" value="Flavinator of succinate dehydrogenase"/>
    <property type="match status" value="1"/>
</dbReference>
<dbReference type="PANTHER" id="PTHR12469:SF2">
    <property type="entry name" value="SUCCINATE DEHYDROGENASE ASSEMBLY FACTOR 2, MITOCHONDRIAL"/>
    <property type="match status" value="1"/>
</dbReference>
<dbReference type="InterPro" id="IPR028882">
    <property type="entry name" value="SDHAF2"/>
</dbReference>
<dbReference type="FunFam" id="1.10.150.250:FF:000004">
    <property type="entry name" value="Succinate dehydrogenase assembly factor 2, mitochondrial"/>
    <property type="match status" value="1"/>
</dbReference>
<keyword evidence="1 3" id="KW-0496">Mitochondrion</keyword>
<evidence type="ECO:0000256" key="1">
    <source>
        <dbReference type="ARBA" id="ARBA00023128"/>
    </source>
</evidence>
<accession>A0A067PVD6</accession>
<dbReference type="InterPro" id="IPR036714">
    <property type="entry name" value="SDH_sf"/>
</dbReference>
<dbReference type="Pfam" id="PF03937">
    <property type="entry name" value="Sdh5"/>
    <property type="match status" value="1"/>
</dbReference>
<dbReference type="InParanoid" id="A0A067PVD6"/>
<comment type="subunit">
    <text evidence="3">Interacts with the flavoprotein subunit within the SDH catalytic dimer.</text>
</comment>
<dbReference type="PANTHER" id="PTHR12469">
    <property type="entry name" value="PROTEIN EMI5 HOMOLOG, MITOCHONDRIAL"/>
    <property type="match status" value="1"/>
</dbReference>
<dbReference type="FunCoup" id="A0A067PVD6">
    <property type="interactions" value="368"/>
</dbReference>
<dbReference type="GO" id="GO:0034553">
    <property type="term" value="P:mitochondrial respiratory chain complex II assembly"/>
    <property type="evidence" value="ECO:0007669"/>
    <property type="project" value="TreeGrafter"/>
</dbReference>
<evidence type="ECO:0000313" key="6">
    <source>
        <dbReference type="Proteomes" id="UP000027265"/>
    </source>
</evidence>
<reference evidence="6" key="1">
    <citation type="journal article" date="2014" name="Proc. Natl. Acad. Sci. U.S.A.">
        <title>Extensive sampling of basidiomycete genomes demonstrates inadequacy of the white-rot/brown-rot paradigm for wood decay fungi.</title>
        <authorList>
            <person name="Riley R."/>
            <person name="Salamov A.A."/>
            <person name="Brown D.W."/>
            <person name="Nagy L.G."/>
            <person name="Floudas D."/>
            <person name="Held B.W."/>
            <person name="Levasseur A."/>
            <person name="Lombard V."/>
            <person name="Morin E."/>
            <person name="Otillar R."/>
            <person name="Lindquist E.A."/>
            <person name="Sun H."/>
            <person name="LaButti K.M."/>
            <person name="Schmutz J."/>
            <person name="Jabbour D."/>
            <person name="Luo H."/>
            <person name="Baker S.E."/>
            <person name="Pisabarro A.G."/>
            <person name="Walton J.D."/>
            <person name="Blanchette R.A."/>
            <person name="Henrissat B."/>
            <person name="Martin F."/>
            <person name="Cullen D."/>
            <person name="Hibbett D.S."/>
            <person name="Grigoriev I.V."/>
        </authorList>
    </citation>
    <scope>NUCLEOTIDE SEQUENCE [LARGE SCALE GENOMIC DNA]</scope>
    <source>
        <strain evidence="6">MUCL 33604</strain>
    </source>
</reference>
<dbReference type="InterPro" id="IPR005631">
    <property type="entry name" value="SDH"/>
</dbReference>
<evidence type="ECO:0000313" key="5">
    <source>
        <dbReference type="EMBL" id="KDQ58788.1"/>
    </source>
</evidence>